<dbReference type="NCBIfam" id="NF008333">
    <property type="entry name" value="PRK11118.1"/>
    <property type="match status" value="1"/>
</dbReference>
<keyword evidence="1" id="KW-0503">Monooxygenase</keyword>
<dbReference type="Proteomes" id="UP000751852">
    <property type="component" value="Unassembled WGS sequence"/>
</dbReference>
<keyword evidence="1" id="KW-0560">Oxidoreductase</keyword>
<proteinExistence type="predicted"/>
<dbReference type="PANTHER" id="PTHR39169:SF1">
    <property type="entry name" value="MONOOXYGENASE YDHR-RELATED"/>
    <property type="match status" value="1"/>
</dbReference>
<gene>
    <name evidence="1" type="ORF">HHH54_04365</name>
</gene>
<dbReference type="Gene3D" id="3.30.70.100">
    <property type="match status" value="1"/>
</dbReference>
<dbReference type="RefSeq" id="WP_198617619.1">
    <property type="nucleotide sequence ID" value="NZ_JABANU010000008.1"/>
</dbReference>
<dbReference type="PANTHER" id="PTHR39169">
    <property type="match status" value="1"/>
</dbReference>
<name>A0ABS0T7W5_9STAP</name>
<dbReference type="InterPro" id="IPR014910">
    <property type="entry name" value="YdhR"/>
</dbReference>
<evidence type="ECO:0000313" key="1">
    <source>
        <dbReference type="EMBL" id="MBI5974834.1"/>
    </source>
</evidence>
<organism evidence="1 2">
    <name type="scientific">Staphylococcus canis</name>
    <dbReference type="NCBI Taxonomy" id="2724942"/>
    <lineage>
        <taxon>Bacteria</taxon>
        <taxon>Bacillati</taxon>
        <taxon>Bacillota</taxon>
        <taxon>Bacilli</taxon>
        <taxon>Bacillales</taxon>
        <taxon>Staphylococcaceae</taxon>
        <taxon>Staphylococcus</taxon>
    </lineage>
</organism>
<evidence type="ECO:0000313" key="2">
    <source>
        <dbReference type="Proteomes" id="UP000751852"/>
    </source>
</evidence>
<sequence length="101" mass="11608">MSVILQVTFPFEGPFGKEMASSFKDIAESINQEDGFQWKIWTENEETHEAGGIYAFDTVENAEKYLNMHTERLASFGIHNVEGKIFNINIPLSEINQFKFN</sequence>
<dbReference type="InterPro" id="IPR011008">
    <property type="entry name" value="Dimeric_a/b-barrel"/>
</dbReference>
<dbReference type="EMBL" id="JABANU010000008">
    <property type="protein sequence ID" value="MBI5974834.1"/>
    <property type="molecule type" value="Genomic_DNA"/>
</dbReference>
<protein>
    <submittedName>
        <fullName evidence="1">Monooxygenase</fullName>
    </submittedName>
</protein>
<dbReference type="Pfam" id="PF08803">
    <property type="entry name" value="ydhR"/>
    <property type="match status" value="1"/>
</dbReference>
<accession>A0ABS0T7W5</accession>
<comment type="caution">
    <text evidence="1">The sequence shown here is derived from an EMBL/GenBank/DDBJ whole genome shotgun (WGS) entry which is preliminary data.</text>
</comment>
<reference evidence="1 2" key="1">
    <citation type="submission" date="2020-04" db="EMBL/GenBank/DDBJ databases">
        <title>Staphylococcus species from domestic dog.</title>
        <authorList>
            <person name="Paterson G.K."/>
        </authorList>
    </citation>
    <scope>NUCLEOTIDE SEQUENCE [LARGE SCALE GENOMIC DNA]</scope>
    <source>
        <strain evidence="1 2">H16/1A</strain>
    </source>
</reference>
<keyword evidence="2" id="KW-1185">Reference proteome</keyword>
<dbReference type="GO" id="GO:0004497">
    <property type="term" value="F:monooxygenase activity"/>
    <property type="evidence" value="ECO:0007669"/>
    <property type="project" value="UniProtKB-KW"/>
</dbReference>
<dbReference type="SUPFAM" id="SSF54909">
    <property type="entry name" value="Dimeric alpha+beta barrel"/>
    <property type="match status" value="1"/>
</dbReference>